<dbReference type="Pfam" id="PF00355">
    <property type="entry name" value="Rieske"/>
    <property type="match status" value="1"/>
</dbReference>
<dbReference type="Gene3D" id="3.90.380.10">
    <property type="entry name" value="Naphthalene 1,2-dioxygenase Alpha Subunit, Chain A, domain 1"/>
    <property type="match status" value="1"/>
</dbReference>
<evidence type="ECO:0000256" key="8">
    <source>
        <dbReference type="ARBA" id="ARBA00023027"/>
    </source>
</evidence>
<dbReference type="CDD" id="cd08880">
    <property type="entry name" value="RHO_alpha_C_ahdA1c-like"/>
    <property type="match status" value="1"/>
</dbReference>
<evidence type="ECO:0000256" key="3">
    <source>
        <dbReference type="ARBA" id="ARBA00022714"/>
    </source>
</evidence>
<evidence type="ECO:0000256" key="1">
    <source>
        <dbReference type="ARBA" id="ARBA00001962"/>
    </source>
</evidence>
<evidence type="ECO:0000256" key="5">
    <source>
        <dbReference type="ARBA" id="ARBA00023002"/>
    </source>
</evidence>
<evidence type="ECO:0000313" key="10">
    <source>
        <dbReference type="EMBL" id="MBK6009366.1"/>
    </source>
</evidence>
<keyword evidence="8" id="KW-0520">NAD</keyword>
<evidence type="ECO:0000256" key="4">
    <source>
        <dbReference type="ARBA" id="ARBA00022723"/>
    </source>
</evidence>
<dbReference type="RefSeq" id="WP_201177916.1">
    <property type="nucleotide sequence ID" value="NZ_JAEPWM010000019.1"/>
</dbReference>
<dbReference type="Pfam" id="PF00848">
    <property type="entry name" value="Ring_hydroxyl_A"/>
    <property type="match status" value="1"/>
</dbReference>
<dbReference type="EMBL" id="JAEPWM010000019">
    <property type="protein sequence ID" value="MBK6009366.1"/>
    <property type="molecule type" value="Genomic_DNA"/>
</dbReference>
<proteinExistence type="inferred from homology"/>
<evidence type="ECO:0000256" key="6">
    <source>
        <dbReference type="ARBA" id="ARBA00023004"/>
    </source>
</evidence>
<dbReference type="GO" id="GO:0051213">
    <property type="term" value="F:dioxygenase activity"/>
    <property type="evidence" value="ECO:0007669"/>
    <property type="project" value="UniProtKB-KW"/>
</dbReference>
<dbReference type="PROSITE" id="PS51296">
    <property type="entry name" value="RIESKE"/>
    <property type="match status" value="1"/>
</dbReference>
<dbReference type="PROSITE" id="PS00570">
    <property type="entry name" value="RING_HYDROXYL_ALPHA"/>
    <property type="match status" value="1"/>
</dbReference>
<reference evidence="10" key="2">
    <citation type="submission" date="2021-01" db="EMBL/GenBank/DDBJ databases">
        <authorList>
            <person name="Kang M."/>
        </authorList>
    </citation>
    <scope>NUCLEOTIDE SEQUENCE</scope>
    <source>
        <strain evidence="10">KACC 17527</strain>
    </source>
</reference>
<keyword evidence="3" id="KW-0001">2Fe-2S</keyword>
<keyword evidence="10" id="KW-0223">Dioxygenase</keyword>
<sequence length="441" mass="50117">MNAPESLPRWSRAGSSRVPFWAYTDPQLYREELEKIFYGPHWCYVGLEIEVPKVGDYRLTWVGERSVILVRDRVAPKDRGTDTGIRVVENRCAHRGVRFCQQPHGNARSFVCPYHQWTYKLNGELAGLPFKEGVPAVDAAGQPCVQGGMPADFDVKQHGLRQLRVAVLHGLVFATFSDEAEPLEEYLGPQILPWLDRIFSGRQLTLLGYNRQRIPGNWKLMMENIKDPYHPGLLHTWFVTFGLWRADQKSRMVMDAQGRHAVMISRRNEGGENKAVTQGVTSFKADMALNDTRLLDVVPEPWWKVPDPANPGTDIMPSVTMITLFPSLIIQQQVNSLSTRHIVPRGEGEFDFVWTHFGFADDSEEMTRRRLRQANLFGPAGFVSADDGEVIQFSQDGFRQWGEDGETLCELGGTDTQGTEHMVTETLIRSMYAYWRKVMGA</sequence>
<dbReference type="InterPro" id="IPR017941">
    <property type="entry name" value="Rieske_2Fe-2S"/>
</dbReference>
<dbReference type="SUPFAM" id="SSF55961">
    <property type="entry name" value="Bet v1-like"/>
    <property type="match status" value="1"/>
</dbReference>
<keyword evidence="4" id="KW-0479">Metal-binding</keyword>
<dbReference type="InterPro" id="IPR036922">
    <property type="entry name" value="Rieske_2Fe-2S_sf"/>
</dbReference>
<accession>A0A934WQ34</accession>
<comment type="cofactor">
    <cofactor evidence="1">
        <name>Fe cation</name>
        <dbReference type="ChEBI" id="CHEBI:24875"/>
    </cofactor>
</comment>
<evidence type="ECO:0000256" key="7">
    <source>
        <dbReference type="ARBA" id="ARBA00023014"/>
    </source>
</evidence>
<reference evidence="10" key="1">
    <citation type="journal article" date="2012" name="J. Microbiol. Biotechnol.">
        <title>Ramlibacter ginsenosidimutans sp. nov., with ginsenoside-converting activity.</title>
        <authorList>
            <person name="Wang L."/>
            <person name="An D.S."/>
            <person name="Kim S.G."/>
            <person name="Jin F.X."/>
            <person name="Kim S.C."/>
            <person name="Lee S.T."/>
            <person name="Im W.T."/>
        </authorList>
    </citation>
    <scope>NUCLEOTIDE SEQUENCE</scope>
    <source>
        <strain evidence="10">KACC 17527</strain>
    </source>
</reference>
<keyword evidence="5" id="KW-0560">Oxidoreductase</keyword>
<feature type="domain" description="Rieske" evidence="9">
    <location>
        <begin position="42"/>
        <end position="137"/>
    </location>
</feature>
<keyword evidence="7" id="KW-0411">Iron-sulfur</keyword>
<name>A0A934WQ34_9BURK</name>
<evidence type="ECO:0000259" key="9">
    <source>
        <dbReference type="PROSITE" id="PS51296"/>
    </source>
</evidence>
<gene>
    <name evidence="10" type="ORF">JJB11_24980</name>
</gene>
<dbReference type="SUPFAM" id="SSF50022">
    <property type="entry name" value="ISP domain"/>
    <property type="match status" value="1"/>
</dbReference>
<dbReference type="InterPro" id="IPR015879">
    <property type="entry name" value="Ring_hydroxy_dOase_asu_C_dom"/>
</dbReference>
<keyword evidence="6" id="KW-0408">Iron</keyword>
<organism evidence="10 11">
    <name type="scientific">Ramlibacter ginsenosidimutans</name>
    <dbReference type="NCBI Taxonomy" id="502333"/>
    <lineage>
        <taxon>Bacteria</taxon>
        <taxon>Pseudomonadati</taxon>
        <taxon>Pseudomonadota</taxon>
        <taxon>Betaproteobacteria</taxon>
        <taxon>Burkholderiales</taxon>
        <taxon>Comamonadaceae</taxon>
        <taxon>Ramlibacter</taxon>
    </lineage>
</organism>
<dbReference type="GO" id="GO:0005506">
    <property type="term" value="F:iron ion binding"/>
    <property type="evidence" value="ECO:0007669"/>
    <property type="project" value="InterPro"/>
</dbReference>
<dbReference type="InterPro" id="IPR001663">
    <property type="entry name" value="Rng_hydr_dOase-A"/>
</dbReference>
<dbReference type="PANTHER" id="PTHR43756">
    <property type="entry name" value="CHOLINE MONOOXYGENASE, CHLOROPLASTIC"/>
    <property type="match status" value="1"/>
</dbReference>
<dbReference type="InterPro" id="IPR043264">
    <property type="entry name" value="AhdA1c-like_alpha_C"/>
</dbReference>
<dbReference type="PRINTS" id="PR00090">
    <property type="entry name" value="RNGDIOXGNASE"/>
</dbReference>
<evidence type="ECO:0000256" key="2">
    <source>
        <dbReference type="ARBA" id="ARBA00008751"/>
    </source>
</evidence>
<comment type="similarity">
    <text evidence="2">Belongs to the bacterial ring-hydroxylating dioxygenase alpha subunit family.</text>
</comment>
<keyword evidence="11" id="KW-1185">Reference proteome</keyword>
<comment type="caution">
    <text evidence="10">The sequence shown here is derived from an EMBL/GenBank/DDBJ whole genome shotgun (WGS) entry which is preliminary data.</text>
</comment>
<dbReference type="PANTHER" id="PTHR43756:SF5">
    <property type="entry name" value="CHOLINE MONOOXYGENASE, CHLOROPLASTIC"/>
    <property type="match status" value="1"/>
</dbReference>
<dbReference type="Gene3D" id="2.102.10.10">
    <property type="entry name" value="Rieske [2Fe-2S] iron-sulphur domain"/>
    <property type="match status" value="1"/>
</dbReference>
<dbReference type="Proteomes" id="UP000630528">
    <property type="component" value="Unassembled WGS sequence"/>
</dbReference>
<dbReference type="InterPro" id="IPR015881">
    <property type="entry name" value="ARHD_Rieske_2Fe_2S"/>
</dbReference>
<dbReference type="GO" id="GO:0051537">
    <property type="term" value="F:2 iron, 2 sulfur cluster binding"/>
    <property type="evidence" value="ECO:0007669"/>
    <property type="project" value="UniProtKB-KW"/>
</dbReference>
<dbReference type="AlphaFoldDB" id="A0A934WQ34"/>
<evidence type="ECO:0000313" key="11">
    <source>
        <dbReference type="Proteomes" id="UP000630528"/>
    </source>
</evidence>
<protein>
    <submittedName>
        <fullName evidence="10">Aromatic ring-hydroxylating dioxygenase subunit alpha</fullName>
    </submittedName>
</protein>